<evidence type="ECO:0000313" key="3">
    <source>
        <dbReference type="Proteomes" id="UP000435802"/>
    </source>
</evidence>
<gene>
    <name evidence="2" type="ORF">GR138_17560</name>
</gene>
<dbReference type="EMBL" id="WUMK01000006">
    <property type="protein sequence ID" value="MXN47005.1"/>
    <property type="molecule type" value="Genomic_DNA"/>
</dbReference>
<sequence length="60" mass="6950">MSTARTETVQNTEAKENLQKRYKPLGLRAVVAATQCKPEQKRKDKRREHDIPAVLQPLYD</sequence>
<dbReference type="RefSeq" id="WP_160860532.1">
    <property type="nucleotide sequence ID" value="NZ_JAODWE010000001.1"/>
</dbReference>
<name>A0A6N8SD50_9HYPH</name>
<organism evidence="2 3">
    <name type="scientific">Shinella kummerowiae</name>
    <dbReference type="NCBI Taxonomy" id="417745"/>
    <lineage>
        <taxon>Bacteria</taxon>
        <taxon>Pseudomonadati</taxon>
        <taxon>Pseudomonadota</taxon>
        <taxon>Alphaproteobacteria</taxon>
        <taxon>Hyphomicrobiales</taxon>
        <taxon>Rhizobiaceae</taxon>
        <taxon>Shinella</taxon>
    </lineage>
</organism>
<feature type="compositionally biased region" description="Polar residues" evidence="1">
    <location>
        <begin position="1"/>
        <end position="12"/>
    </location>
</feature>
<dbReference type="OrthoDB" id="8420582at2"/>
<accession>A0A6N8SD50</accession>
<feature type="compositionally biased region" description="Basic and acidic residues" evidence="1">
    <location>
        <begin position="38"/>
        <end position="51"/>
    </location>
</feature>
<proteinExistence type="predicted"/>
<feature type="region of interest" description="Disordered" evidence="1">
    <location>
        <begin position="1"/>
        <end position="22"/>
    </location>
</feature>
<comment type="caution">
    <text evidence="2">The sequence shown here is derived from an EMBL/GenBank/DDBJ whole genome shotgun (WGS) entry which is preliminary data.</text>
</comment>
<evidence type="ECO:0000313" key="2">
    <source>
        <dbReference type="EMBL" id="MXN47005.1"/>
    </source>
</evidence>
<protein>
    <submittedName>
        <fullName evidence="2">Uncharacterized protein</fullName>
    </submittedName>
</protein>
<evidence type="ECO:0000256" key="1">
    <source>
        <dbReference type="SAM" id="MobiDB-lite"/>
    </source>
</evidence>
<reference evidence="2 3" key="1">
    <citation type="submission" date="2019-12" db="EMBL/GenBank/DDBJ databases">
        <title>Shinella kummerowiae sp. nov., a symbiotic bacterium isolated from root nodules of the herbal legume Kummerowia stipulacea.</title>
        <authorList>
            <person name="Gao J."/>
        </authorList>
    </citation>
    <scope>NUCLEOTIDE SEQUENCE [LARGE SCALE GENOMIC DNA]</scope>
    <source>
        <strain evidence="2 3">CCBAU 25048</strain>
    </source>
</reference>
<keyword evidence="3" id="KW-1185">Reference proteome</keyword>
<dbReference type="Proteomes" id="UP000435802">
    <property type="component" value="Unassembled WGS sequence"/>
</dbReference>
<dbReference type="AlphaFoldDB" id="A0A6N8SD50"/>
<feature type="region of interest" description="Disordered" evidence="1">
    <location>
        <begin position="34"/>
        <end position="60"/>
    </location>
</feature>